<dbReference type="Gene3D" id="3.30.1240.10">
    <property type="match status" value="1"/>
</dbReference>
<dbReference type="InterPro" id="IPR006379">
    <property type="entry name" value="HAD-SF_hydro_IIB"/>
</dbReference>
<dbReference type="EMBL" id="JACHZG010000001">
    <property type="protein sequence ID" value="MBB3325062.1"/>
    <property type="molecule type" value="Genomic_DNA"/>
</dbReference>
<sequence>MSDLDGTLLGANSAISPTSVRLLNEAVAAGALFTYATARSFTSSSRVTEGLHLSIPVVTCGGTITADPDDGAPRHVQLLDESVARIISAECGRTGAVEPVWFTFEDGRDWVRWRPDRMTAGVETFTAHRAGDRRLRPITVDDPLDHASVFYITIIAARPSLVTLREALAGPLRSTAHFLNEDPNTPGLDWLEVHNQDGTKAQAVQRLMSDLRAGRLVVFGDNHNDVPMFAVADQGFAVANAVTELKAVATAVIGRHDTDAVARHIAADHQAHVEARAG</sequence>
<dbReference type="Gene3D" id="3.40.50.1000">
    <property type="entry name" value="HAD superfamily/HAD-like"/>
    <property type="match status" value="1"/>
</dbReference>
<dbReference type="SUPFAM" id="SSF56784">
    <property type="entry name" value="HAD-like"/>
    <property type="match status" value="1"/>
</dbReference>
<dbReference type="GO" id="GO:0005829">
    <property type="term" value="C:cytosol"/>
    <property type="evidence" value="ECO:0007669"/>
    <property type="project" value="TreeGrafter"/>
</dbReference>
<dbReference type="Pfam" id="PF08282">
    <property type="entry name" value="Hydrolase_3"/>
    <property type="match status" value="1"/>
</dbReference>
<protein>
    <submittedName>
        <fullName evidence="1">Uncharacterized protein</fullName>
    </submittedName>
</protein>
<keyword evidence="2" id="KW-1185">Reference proteome</keyword>
<dbReference type="GO" id="GO:0000287">
    <property type="term" value="F:magnesium ion binding"/>
    <property type="evidence" value="ECO:0007669"/>
    <property type="project" value="TreeGrafter"/>
</dbReference>
<organism evidence="1 2">
    <name type="scientific">Microlunatus antarcticus</name>
    <dbReference type="NCBI Taxonomy" id="53388"/>
    <lineage>
        <taxon>Bacteria</taxon>
        <taxon>Bacillati</taxon>
        <taxon>Actinomycetota</taxon>
        <taxon>Actinomycetes</taxon>
        <taxon>Propionibacteriales</taxon>
        <taxon>Propionibacteriaceae</taxon>
        <taxon>Microlunatus</taxon>
    </lineage>
</organism>
<comment type="caution">
    <text evidence="1">The sequence shown here is derived from an EMBL/GenBank/DDBJ whole genome shotgun (WGS) entry which is preliminary data.</text>
</comment>
<reference evidence="1 2" key="1">
    <citation type="submission" date="2020-08" db="EMBL/GenBank/DDBJ databases">
        <title>Sequencing the genomes of 1000 actinobacteria strains.</title>
        <authorList>
            <person name="Klenk H.-P."/>
        </authorList>
    </citation>
    <scope>NUCLEOTIDE SEQUENCE [LARGE SCALE GENOMIC DNA]</scope>
    <source>
        <strain evidence="1 2">DSM 11053</strain>
    </source>
</reference>
<proteinExistence type="predicted"/>
<name>A0A7W5JRM3_9ACTN</name>
<dbReference type="GO" id="GO:0016791">
    <property type="term" value="F:phosphatase activity"/>
    <property type="evidence" value="ECO:0007669"/>
    <property type="project" value="TreeGrafter"/>
</dbReference>
<dbReference type="PANTHER" id="PTHR10000:SF8">
    <property type="entry name" value="HAD SUPERFAMILY HYDROLASE-LIKE, TYPE 3"/>
    <property type="match status" value="1"/>
</dbReference>
<dbReference type="AlphaFoldDB" id="A0A7W5JRM3"/>
<dbReference type="InterPro" id="IPR023214">
    <property type="entry name" value="HAD_sf"/>
</dbReference>
<dbReference type="InterPro" id="IPR036412">
    <property type="entry name" value="HAD-like_sf"/>
</dbReference>
<dbReference type="Proteomes" id="UP000565572">
    <property type="component" value="Unassembled WGS sequence"/>
</dbReference>
<dbReference type="RefSeq" id="WP_183335725.1">
    <property type="nucleotide sequence ID" value="NZ_JACHZG010000001.1"/>
</dbReference>
<evidence type="ECO:0000313" key="1">
    <source>
        <dbReference type="EMBL" id="MBB3325062.1"/>
    </source>
</evidence>
<dbReference type="NCBIfam" id="TIGR01484">
    <property type="entry name" value="HAD-SF-IIB"/>
    <property type="match status" value="1"/>
</dbReference>
<gene>
    <name evidence="1" type="ORF">FHX39_000006</name>
</gene>
<evidence type="ECO:0000313" key="2">
    <source>
        <dbReference type="Proteomes" id="UP000565572"/>
    </source>
</evidence>
<dbReference type="PANTHER" id="PTHR10000">
    <property type="entry name" value="PHOSPHOSERINE PHOSPHATASE"/>
    <property type="match status" value="1"/>
</dbReference>
<accession>A0A7W5JRM3</accession>